<dbReference type="AlphaFoldDB" id="A0AAV7NUP1"/>
<feature type="non-terminal residue" evidence="1">
    <location>
        <position position="1"/>
    </location>
</feature>
<gene>
    <name evidence="1" type="ORF">NDU88_005214</name>
</gene>
<accession>A0AAV7NUP1</accession>
<comment type="caution">
    <text evidence="1">The sequence shown here is derived from an EMBL/GenBank/DDBJ whole genome shotgun (WGS) entry which is preliminary data.</text>
</comment>
<evidence type="ECO:0000313" key="1">
    <source>
        <dbReference type="EMBL" id="KAJ1117013.1"/>
    </source>
</evidence>
<proteinExistence type="predicted"/>
<feature type="non-terminal residue" evidence="1">
    <location>
        <position position="53"/>
    </location>
</feature>
<dbReference type="Proteomes" id="UP001066276">
    <property type="component" value="Chromosome 8"/>
</dbReference>
<reference evidence="1" key="1">
    <citation type="journal article" date="2022" name="bioRxiv">
        <title>Sequencing and chromosome-scale assembly of the giantPleurodeles waltlgenome.</title>
        <authorList>
            <person name="Brown T."/>
            <person name="Elewa A."/>
            <person name="Iarovenko S."/>
            <person name="Subramanian E."/>
            <person name="Araus A.J."/>
            <person name="Petzold A."/>
            <person name="Susuki M."/>
            <person name="Suzuki K.-i.T."/>
            <person name="Hayashi T."/>
            <person name="Toyoda A."/>
            <person name="Oliveira C."/>
            <person name="Osipova E."/>
            <person name="Leigh N.D."/>
            <person name="Simon A."/>
            <person name="Yun M.H."/>
        </authorList>
    </citation>
    <scope>NUCLEOTIDE SEQUENCE</scope>
    <source>
        <strain evidence="1">20211129_DDA</strain>
        <tissue evidence="1">Liver</tissue>
    </source>
</reference>
<name>A0AAV7NUP1_PLEWA</name>
<dbReference type="EMBL" id="JANPWB010000012">
    <property type="protein sequence ID" value="KAJ1117013.1"/>
    <property type="molecule type" value="Genomic_DNA"/>
</dbReference>
<sequence length="53" mass="5988">CLYQSHLLLLFQQLPHCSRPQKNRLWTARMVEATSPSPKAACAQISGEDLFAM</sequence>
<keyword evidence="2" id="KW-1185">Reference proteome</keyword>
<protein>
    <submittedName>
        <fullName evidence="1">Uncharacterized protein</fullName>
    </submittedName>
</protein>
<organism evidence="1 2">
    <name type="scientific">Pleurodeles waltl</name>
    <name type="common">Iberian ribbed newt</name>
    <dbReference type="NCBI Taxonomy" id="8319"/>
    <lineage>
        <taxon>Eukaryota</taxon>
        <taxon>Metazoa</taxon>
        <taxon>Chordata</taxon>
        <taxon>Craniata</taxon>
        <taxon>Vertebrata</taxon>
        <taxon>Euteleostomi</taxon>
        <taxon>Amphibia</taxon>
        <taxon>Batrachia</taxon>
        <taxon>Caudata</taxon>
        <taxon>Salamandroidea</taxon>
        <taxon>Salamandridae</taxon>
        <taxon>Pleurodelinae</taxon>
        <taxon>Pleurodeles</taxon>
    </lineage>
</organism>
<evidence type="ECO:0000313" key="2">
    <source>
        <dbReference type="Proteomes" id="UP001066276"/>
    </source>
</evidence>